<proteinExistence type="predicted"/>
<feature type="region of interest" description="Disordered" evidence="1">
    <location>
        <begin position="37"/>
        <end position="125"/>
    </location>
</feature>
<comment type="caution">
    <text evidence="2">The sequence shown here is derived from an EMBL/GenBank/DDBJ whole genome shotgun (WGS) entry which is preliminary data.</text>
</comment>
<evidence type="ECO:0000256" key="1">
    <source>
        <dbReference type="SAM" id="MobiDB-lite"/>
    </source>
</evidence>
<dbReference type="EMBL" id="LUGG01000009">
    <property type="protein sequence ID" value="OBZ72289.1"/>
    <property type="molecule type" value="Genomic_DNA"/>
</dbReference>
<organism evidence="2 3">
    <name type="scientific">Grifola frondosa</name>
    <name type="common">Maitake</name>
    <name type="synonym">Polyporus frondosus</name>
    <dbReference type="NCBI Taxonomy" id="5627"/>
    <lineage>
        <taxon>Eukaryota</taxon>
        <taxon>Fungi</taxon>
        <taxon>Dikarya</taxon>
        <taxon>Basidiomycota</taxon>
        <taxon>Agaricomycotina</taxon>
        <taxon>Agaricomycetes</taxon>
        <taxon>Polyporales</taxon>
        <taxon>Grifolaceae</taxon>
        <taxon>Grifola</taxon>
    </lineage>
</organism>
<accession>A0A1C7M7F1</accession>
<reference evidence="2 3" key="1">
    <citation type="submission" date="2016-03" db="EMBL/GenBank/DDBJ databases">
        <title>Whole genome sequencing of Grifola frondosa 9006-11.</title>
        <authorList>
            <person name="Min B."/>
            <person name="Park H."/>
            <person name="Kim J.-G."/>
            <person name="Cho H."/>
            <person name="Oh Y.-L."/>
            <person name="Kong W.-S."/>
            <person name="Choi I.-G."/>
        </authorList>
    </citation>
    <scope>NUCLEOTIDE SEQUENCE [LARGE SCALE GENOMIC DNA]</scope>
    <source>
        <strain evidence="2 3">9006-11</strain>
    </source>
</reference>
<gene>
    <name evidence="2" type="ORF">A0H81_07484</name>
</gene>
<sequence>MPTEAKRSLLQRIEGLDQTPLLASQISSINSGAATCQNLAQSSRSRKSSSHQAARSDPQLLMQRSEPTWLCSTRRRETTLESKSAHQPGPCHRATMPAWGVPLLQRLGRDPHQLKPASTQQAATR</sequence>
<evidence type="ECO:0000313" key="3">
    <source>
        <dbReference type="Proteomes" id="UP000092993"/>
    </source>
</evidence>
<keyword evidence="3" id="KW-1185">Reference proteome</keyword>
<feature type="compositionally biased region" description="Basic and acidic residues" evidence="1">
    <location>
        <begin position="74"/>
        <end position="84"/>
    </location>
</feature>
<name>A0A1C7M7F1_GRIFR</name>
<dbReference type="AlphaFoldDB" id="A0A1C7M7F1"/>
<evidence type="ECO:0000313" key="2">
    <source>
        <dbReference type="EMBL" id="OBZ72289.1"/>
    </source>
</evidence>
<feature type="compositionally biased region" description="Polar residues" evidence="1">
    <location>
        <begin position="116"/>
        <end position="125"/>
    </location>
</feature>
<protein>
    <submittedName>
        <fullName evidence="2">Uncharacterized protein</fullName>
    </submittedName>
</protein>
<dbReference type="Proteomes" id="UP000092993">
    <property type="component" value="Unassembled WGS sequence"/>
</dbReference>